<dbReference type="Gene3D" id="2.40.50.100">
    <property type="match status" value="1"/>
</dbReference>
<evidence type="ECO:0000313" key="4">
    <source>
        <dbReference type="EMBL" id="OZI59450.1"/>
    </source>
</evidence>
<dbReference type="Pfam" id="PF26002">
    <property type="entry name" value="Beta-barrel_AprE"/>
    <property type="match status" value="1"/>
</dbReference>
<dbReference type="Proteomes" id="UP000215767">
    <property type="component" value="Unassembled WGS sequence"/>
</dbReference>
<feature type="domain" description="Multidrug resistance protein MdtA-like barrel-sandwich hybrid" evidence="2">
    <location>
        <begin position="66"/>
        <end position="288"/>
    </location>
</feature>
<name>A0A261UDX9_9BORD</name>
<dbReference type="Pfam" id="PF25917">
    <property type="entry name" value="BSH_RND"/>
    <property type="match status" value="1"/>
</dbReference>
<dbReference type="RefSeq" id="WP_094840885.1">
    <property type="nucleotide sequence ID" value="NZ_NEVS01000004.1"/>
</dbReference>
<dbReference type="InterPro" id="IPR058625">
    <property type="entry name" value="MdtA-like_BSH"/>
</dbReference>
<dbReference type="Gene3D" id="2.40.30.170">
    <property type="match status" value="1"/>
</dbReference>
<dbReference type="PRINTS" id="PR01490">
    <property type="entry name" value="RTXTOXIND"/>
</dbReference>
<evidence type="ECO:0000259" key="2">
    <source>
        <dbReference type="Pfam" id="PF25917"/>
    </source>
</evidence>
<dbReference type="PANTHER" id="PTHR30386">
    <property type="entry name" value="MEMBRANE FUSION SUBUNIT OF EMRAB-TOLC MULTIDRUG EFFLUX PUMP"/>
    <property type="match status" value="1"/>
</dbReference>
<proteinExistence type="predicted"/>
<evidence type="ECO:0000259" key="3">
    <source>
        <dbReference type="Pfam" id="PF26002"/>
    </source>
</evidence>
<keyword evidence="1" id="KW-0472">Membrane</keyword>
<feature type="domain" description="AprE-like beta-barrel" evidence="3">
    <location>
        <begin position="298"/>
        <end position="394"/>
    </location>
</feature>
<sequence>MFRKAALEANRSRALGEVIIARPPSAKILTAFSASVGAALLAIFTMGSYTQHASVVGRLIPQGGIAKVSSPSPGTIKKKHVADGQPVKAGDTLYVISGERRDGSGNATLATVIEHISVRRHQLLQELSALEHSQLIELRQWRQRLASQLQEIAKYDDLISAQRKLVILARDNANRYRRLAAMRAVSTEQADIAQADFHEKQSRLYTLERDRLIVSRAKTDSEETLASMLHKHQQERSQISRTLAEVSQELAENEAVREFTVVAPIDGTATSVIAHVGQRITDNKPLMSIIPHDQPLEAHLYVQSHAVGHLKTGAPVRLRYHAFPYQSYGMPLGHIVSVSGVSSPHEEISDISSYHQSIEGPLYLVKVRLQRQAVADVRGEAHPLRAGMLLDANVARETRRLYEWAFVPLYRLRDKL</sequence>
<dbReference type="PANTHER" id="PTHR30386:SF28">
    <property type="entry name" value="EXPORTED PROTEIN"/>
    <property type="match status" value="1"/>
</dbReference>
<feature type="transmembrane region" description="Helical" evidence="1">
    <location>
        <begin position="28"/>
        <end position="49"/>
    </location>
</feature>
<accession>A0A261UDX9</accession>
<keyword evidence="5" id="KW-1185">Reference proteome</keyword>
<dbReference type="OrthoDB" id="9775513at2"/>
<evidence type="ECO:0000313" key="5">
    <source>
        <dbReference type="Proteomes" id="UP000215767"/>
    </source>
</evidence>
<dbReference type="SUPFAM" id="SSF51230">
    <property type="entry name" value="Single hybrid motif"/>
    <property type="match status" value="1"/>
</dbReference>
<reference evidence="5" key="1">
    <citation type="submission" date="2017-05" db="EMBL/GenBank/DDBJ databases">
        <title>Complete and WGS of Bordetella genogroups.</title>
        <authorList>
            <person name="Spilker T."/>
            <person name="Lipuma J."/>
        </authorList>
    </citation>
    <scope>NUCLEOTIDE SEQUENCE [LARGE SCALE GENOMIC DNA]</scope>
    <source>
        <strain evidence="5">AU8856</strain>
    </source>
</reference>
<dbReference type="EMBL" id="NEVS01000004">
    <property type="protein sequence ID" value="OZI59450.1"/>
    <property type="molecule type" value="Genomic_DNA"/>
</dbReference>
<dbReference type="InterPro" id="IPR058982">
    <property type="entry name" value="Beta-barrel_AprE"/>
</dbReference>
<evidence type="ECO:0000256" key="1">
    <source>
        <dbReference type="SAM" id="Phobius"/>
    </source>
</evidence>
<dbReference type="AlphaFoldDB" id="A0A261UDX9"/>
<dbReference type="InterPro" id="IPR050739">
    <property type="entry name" value="MFP"/>
</dbReference>
<organism evidence="4 5">
    <name type="scientific">Bordetella genomosp. 11</name>
    <dbReference type="NCBI Taxonomy" id="1416808"/>
    <lineage>
        <taxon>Bacteria</taxon>
        <taxon>Pseudomonadati</taxon>
        <taxon>Pseudomonadota</taxon>
        <taxon>Betaproteobacteria</taxon>
        <taxon>Burkholderiales</taxon>
        <taxon>Alcaligenaceae</taxon>
        <taxon>Bordetella</taxon>
    </lineage>
</organism>
<keyword evidence="1" id="KW-0812">Transmembrane</keyword>
<keyword evidence="1" id="KW-1133">Transmembrane helix</keyword>
<gene>
    <name evidence="4" type="ORF">CAL28_07840</name>
</gene>
<dbReference type="InterPro" id="IPR011053">
    <property type="entry name" value="Single_hybrid_motif"/>
</dbReference>
<protein>
    <submittedName>
        <fullName evidence="4">Uncharacterized protein</fullName>
    </submittedName>
</protein>
<comment type="caution">
    <text evidence="4">The sequence shown here is derived from an EMBL/GenBank/DDBJ whole genome shotgun (WGS) entry which is preliminary data.</text>
</comment>
<dbReference type="Gene3D" id="1.10.287.470">
    <property type="entry name" value="Helix hairpin bin"/>
    <property type="match status" value="1"/>
</dbReference>